<dbReference type="UniPathway" id="UPA00053">
    <property type="reaction ID" value="UER00084"/>
</dbReference>
<dbReference type="GO" id="GO:0008652">
    <property type="term" value="P:amino acid biosynthetic process"/>
    <property type="evidence" value="ECO:0007669"/>
    <property type="project" value="UniProtKB-KW"/>
</dbReference>
<keyword evidence="4 8" id="KW-0028">Amino-acid biosynthesis</keyword>
<keyword evidence="5 8" id="KW-0808">Transferase</keyword>
<sequence length="343" mass="38125">MRTTDNVNIVALRELTTPRELREDLPITQEQADVVLNARKSIKNIISHLDKRMLAIVGPCSIHNEDSAVEYAEKLAEIQKKTKDKVQIVMRAYFEKPRTTIGWKGLLYDPELNGTYNMKKGLHLSRKIMLSILDAGIPIATEILDPIVPQYLTDLISWSAIGARTSESQIHRQMVSGLSMPVGFKNSTDGSLYTSAQAIKTARNPHFFFGINVDGQVALAETKGNAYTHFILRGGCLGPNYEVEHIAFAEALLRKEKIGSGIIVDCSHANSRKDYKKQKKVLENIAEQKLSGNKSIVGVMIESFLEQGSQKIGSGKLNPRVSVTDSCIGWEETEELLMKLAEV</sequence>
<dbReference type="NCBIfam" id="TIGR00034">
    <property type="entry name" value="aroFGH"/>
    <property type="match status" value="1"/>
</dbReference>
<dbReference type="InterPro" id="IPR006218">
    <property type="entry name" value="DAHP1/KDSA"/>
</dbReference>
<accession>A0A1Q2HNJ6</accession>
<keyword evidence="6 8" id="KW-0057">Aromatic amino acid biosynthesis</keyword>
<dbReference type="GO" id="GO:0009073">
    <property type="term" value="P:aromatic amino acid family biosynthetic process"/>
    <property type="evidence" value="ECO:0007669"/>
    <property type="project" value="UniProtKB-KW"/>
</dbReference>
<organism evidence="10 11">
    <name type="scientific">Sedimentisphaera cyanobacteriorum</name>
    <dbReference type="NCBI Taxonomy" id="1940790"/>
    <lineage>
        <taxon>Bacteria</taxon>
        <taxon>Pseudomonadati</taxon>
        <taxon>Planctomycetota</taxon>
        <taxon>Phycisphaerae</taxon>
        <taxon>Sedimentisphaerales</taxon>
        <taxon>Sedimentisphaeraceae</taxon>
        <taxon>Sedimentisphaera</taxon>
    </lineage>
</organism>
<dbReference type="InterPro" id="IPR006219">
    <property type="entry name" value="DAHP_synth_1"/>
</dbReference>
<comment type="function">
    <text evidence="1 8">Stereospecific condensation of phosphoenolpyruvate (PEP) and D-erythrose-4-phosphate (E4P) giving rise to 3-deoxy-D-arabino-heptulosonate-7-phosphate (DAHP).</text>
</comment>
<proteinExistence type="inferred from homology"/>
<dbReference type="STRING" id="1940790.L21SP3_00573"/>
<evidence type="ECO:0000256" key="6">
    <source>
        <dbReference type="ARBA" id="ARBA00023141"/>
    </source>
</evidence>
<keyword evidence="11" id="KW-1185">Reference proteome</keyword>
<dbReference type="GO" id="GO:0005737">
    <property type="term" value="C:cytoplasm"/>
    <property type="evidence" value="ECO:0007669"/>
    <property type="project" value="TreeGrafter"/>
</dbReference>
<evidence type="ECO:0000259" key="9">
    <source>
        <dbReference type="Pfam" id="PF00793"/>
    </source>
</evidence>
<evidence type="ECO:0000256" key="8">
    <source>
        <dbReference type="PIRNR" id="PIRNR001361"/>
    </source>
</evidence>
<gene>
    <name evidence="10" type="primary">aroF_1</name>
    <name evidence="10" type="ORF">L21SP3_00573</name>
</gene>
<dbReference type="Proteomes" id="UP000188273">
    <property type="component" value="Chromosome"/>
</dbReference>
<dbReference type="Pfam" id="PF00793">
    <property type="entry name" value="DAHP_synth_1"/>
    <property type="match status" value="1"/>
</dbReference>
<evidence type="ECO:0000256" key="5">
    <source>
        <dbReference type="ARBA" id="ARBA00022679"/>
    </source>
</evidence>
<dbReference type="AlphaFoldDB" id="A0A1Q2HNJ6"/>
<feature type="domain" description="DAHP synthetase I/KDSA" evidence="9">
    <location>
        <begin position="40"/>
        <end position="336"/>
    </location>
</feature>
<name>A0A1Q2HNJ6_9BACT</name>
<evidence type="ECO:0000256" key="2">
    <source>
        <dbReference type="ARBA" id="ARBA00004688"/>
    </source>
</evidence>
<dbReference type="PANTHER" id="PTHR21225:SF12">
    <property type="entry name" value="PHOSPHO-2-DEHYDRO-3-DEOXYHEPTONATE ALDOLASE, TYROSINE-INHIBITED"/>
    <property type="match status" value="1"/>
</dbReference>
<dbReference type="SUPFAM" id="SSF51569">
    <property type="entry name" value="Aldolase"/>
    <property type="match status" value="1"/>
</dbReference>
<comment type="similarity">
    <text evidence="3 8">Belongs to the class-I DAHP synthase family.</text>
</comment>
<evidence type="ECO:0000256" key="7">
    <source>
        <dbReference type="ARBA" id="ARBA00047508"/>
    </source>
</evidence>
<reference evidence="11" key="1">
    <citation type="submission" date="2017-02" db="EMBL/GenBank/DDBJ databases">
        <title>Comparative genomics and description of representatives of a novel lineage of planctomycetes thriving in anoxic sediments.</title>
        <authorList>
            <person name="Spring S."/>
            <person name="Bunk B."/>
            <person name="Sproer C."/>
            <person name="Klenk H.-P."/>
        </authorList>
    </citation>
    <scope>NUCLEOTIDE SEQUENCE [LARGE SCALE GENOMIC DNA]</scope>
    <source>
        <strain evidence="11">L21-RPul-D3</strain>
    </source>
</reference>
<dbReference type="GO" id="GO:0003849">
    <property type="term" value="F:3-deoxy-7-phosphoheptulonate synthase activity"/>
    <property type="evidence" value="ECO:0007669"/>
    <property type="project" value="UniProtKB-EC"/>
</dbReference>
<dbReference type="GO" id="GO:0009423">
    <property type="term" value="P:chorismate biosynthetic process"/>
    <property type="evidence" value="ECO:0007669"/>
    <property type="project" value="UniProtKB-UniPathway"/>
</dbReference>
<dbReference type="RefSeq" id="WP_077539254.1">
    <property type="nucleotide sequence ID" value="NZ_CP019633.1"/>
</dbReference>
<dbReference type="EC" id="2.5.1.54" evidence="8"/>
<comment type="pathway">
    <text evidence="2 8">Metabolic intermediate biosynthesis; chorismate biosynthesis; chorismate from D-erythrose 4-phosphate and phosphoenolpyruvate: step 1/7.</text>
</comment>
<dbReference type="KEGG" id="pbu:L21SP3_00573"/>
<protein>
    <recommendedName>
        <fullName evidence="8">Phospho-2-dehydro-3-deoxyheptonate aldolase</fullName>
        <ecNumber evidence="8">2.5.1.54</ecNumber>
    </recommendedName>
</protein>
<dbReference type="NCBIfam" id="NF009395">
    <property type="entry name" value="PRK12755.1"/>
    <property type="match status" value="1"/>
</dbReference>
<evidence type="ECO:0000256" key="4">
    <source>
        <dbReference type="ARBA" id="ARBA00022605"/>
    </source>
</evidence>
<dbReference type="EMBL" id="CP019633">
    <property type="protein sequence ID" value="AQQ08783.1"/>
    <property type="molecule type" value="Genomic_DNA"/>
</dbReference>
<evidence type="ECO:0000256" key="3">
    <source>
        <dbReference type="ARBA" id="ARBA00007985"/>
    </source>
</evidence>
<comment type="catalytic activity">
    <reaction evidence="7 8">
        <text>D-erythrose 4-phosphate + phosphoenolpyruvate + H2O = 7-phospho-2-dehydro-3-deoxy-D-arabino-heptonate + phosphate</text>
        <dbReference type="Rhea" id="RHEA:14717"/>
        <dbReference type="ChEBI" id="CHEBI:15377"/>
        <dbReference type="ChEBI" id="CHEBI:16897"/>
        <dbReference type="ChEBI" id="CHEBI:43474"/>
        <dbReference type="ChEBI" id="CHEBI:58394"/>
        <dbReference type="ChEBI" id="CHEBI:58702"/>
        <dbReference type="EC" id="2.5.1.54"/>
    </reaction>
</comment>
<evidence type="ECO:0000256" key="1">
    <source>
        <dbReference type="ARBA" id="ARBA00003726"/>
    </source>
</evidence>
<dbReference type="OrthoDB" id="9807331at2"/>
<dbReference type="PANTHER" id="PTHR21225">
    <property type="entry name" value="PHOSPHO-2-DEHYDRO-3-DEOXYHEPTONATE ALDOLASE DAHP SYNTHETASE"/>
    <property type="match status" value="1"/>
</dbReference>
<dbReference type="FunFam" id="3.20.20.70:FF:000005">
    <property type="entry name" value="Phospho-2-dehydro-3-deoxyheptonate aldolase"/>
    <property type="match status" value="1"/>
</dbReference>
<evidence type="ECO:0000313" key="11">
    <source>
        <dbReference type="Proteomes" id="UP000188273"/>
    </source>
</evidence>
<dbReference type="GO" id="GO:0042802">
    <property type="term" value="F:identical protein binding"/>
    <property type="evidence" value="ECO:0007669"/>
    <property type="project" value="UniProtKB-ARBA"/>
</dbReference>
<dbReference type="PIRSF" id="PIRSF001361">
    <property type="entry name" value="DAHP_synthase"/>
    <property type="match status" value="1"/>
</dbReference>
<evidence type="ECO:0000313" key="10">
    <source>
        <dbReference type="EMBL" id="AQQ08783.1"/>
    </source>
</evidence>
<dbReference type="Gene3D" id="3.20.20.70">
    <property type="entry name" value="Aldolase class I"/>
    <property type="match status" value="1"/>
</dbReference>
<dbReference type="InterPro" id="IPR013785">
    <property type="entry name" value="Aldolase_TIM"/>
</dbReference>